<evidence type="ECO:0000256" key="1">
    <source>
        <dbReference type="ARBA" id="ARBA00004613"/>
    </source>
</evidence>
<dbReference type="GO" id="GO:0005975">
    <property type="term" value="P:carbohydrate metabolic process"/>
    <property type="evidence" value="ECO:0007669"/>
    <property type="project" value="UniProtKB-ARBA"/>
</dbReference>
<protein>
    <submittedName>
        <fullName evidence="8">LPXTG-motif cell wall-anchored protein</fullName>
    </submittedName>
</protein>
<dbReference type="InterPro" id="IPR051417">
    <property type="entry name" value="SDr/BOS_complex"/>
</dbReference>
<dbReference type="NCBIfam" id="TIGR01167">
    <property type="entry name" value="LPXTG_anchor"/>
    <property type="match status" value="1"/>
</dbReference>
<feature type="compositionally biased region" description="Low complexity" evidence="4">
    <location>
        <begin position="31"/>
        <end position="71"/>
    </location>
</feature>
<sequence>MTTFGFSRRAGAITAGLALGAGLLAPLAHADETSATSTPPATSSATPSATTPSVTPSATAPSSTTPSATTSNPAKKEAADQPDLRITAELPVTGDLVNGQEFQPKITITNTGKGVARSVRAKHVSGSLSVYGWNELDPFGPGTTIEPGASLTARPRAQVRWQENNNTSTTFAVTTDNEATPENNAATVTYRIVPPSTKGDIAGVLYGDRNGNGQREAGEELTGIKVTTSAGGGIEQREGRTDAAGRFSFTGLPAGAYWVGFPELPDGWEIGGGNQTVLVDGTERSTKLLVRADRPETDVLAATMAFTKKSYRVGEQAQVRLTLTNKSAKTLTDIESACNRSGEGPHIGGHEWQPLPGGKVTLRPGESRTFLPTGKVPDSAGKIGYIFAACDFGRVGTPESGRAEAATQARVPGEKGSSWGYVFHDKNGNDRPDDGEGLVNVKIGLIDPDSGRQVTTAVTDGTGRVEFTNILVGGYRMHIYGPWTVEEISSGLVTVYAPPWSGNGWQAKVKPGTQLPDPAPAENPADPEPQPGPAKKLASTGADVTGLAGVGFLVLVGGAALVFAVRRRRVTG</sequence>
<feature type="compositionally biased region" description="Pro residues" evidence="4">
    <location>
        <begin position="517"/>
        <end position="532"/>
    </location>
</feature>
<accession>A0A7W7C8G1</accession>
<feature type="region of interest" description="Disordered" evidence="4">
    <location>
        <begin position="31"/>
        <end position="85"/>
    </location>
</feature>
<comment type="subcellular location">
    <subcellularLocation>
        <location evidence="1">Secreted</location>
    </subcellularLocation>
</comment>
<feature type="domain" description="SD-repeat containing protein B" evidence="7">
    <location>
        <begin position="204"/>
        <end position="274"/>
    </location>
</feature>
<dbReference type="RefSeq" id="WP_185001280.1">
    <property type="nucleotide sequence ID" value="NZ_BAAAUI010000006.1"/>
</dbReference>
<reference evidence="8 9" key="1">
    <citation type="submission" date="2020-08" db="EMBL/GenBank/DDBJ databases">
        <title>Sequencing the genomes of 1000 actinobacteria strains.</title>
        <authorList>
            <person name="Klenk H.-P."/>
        </authorList>
    </citation>
    <scope>NUCLEOTIDE SEQUENCE [LARGE SCALE GENOMIC DNA]</scope>
    <source>
        <strain evidence="8 9">DSM 44230</strain>
    </source>
</reference>
<feature type="transmembrane region" description="Helical" evidence="5">
    <location>
        <begin position="544"/>
        <end position="565"/>
    </location>
</feature>
<keyword evidence="3 6" id="KW-0732">Signal</keyword>
<feature type="compositionally biased region" description="Basic and acidic residues" evidence="4">
    <location>
        <begin position="74"/>
        <end position="83"/>
    </location>
</feature>
<evidence type="ECO:0000313" key="9">
    <source>
        <dbReference type="Proteomes" id="UP000533598"/>
    </source>
</evidence>
<proteinExistence type="predicted"/>
<keyword evidence="5" id="KW-1133">Transmembrane helix</keyword>
<dbReference type="GO" id="GO:0005576">
    <property type="term" value="C:extracellular region"/>
    <property type="evidence" value="ECO:0007669"/>
    <property type="project" value="UniProtKB-SubCell"/>
</dbReference>
<comment type="caution">
    <text evidence="8">The sequence shown here is derived from an EMBL/GenBank/DDBJ whole genome shotgun (WGS) entry which is preliminary data.</text>
</comment>
<dbReference type="EMBL" id="JACHMH010000001">
    <property type="protein sequence ID" value="MBB4675286.1"/>
    <property type="molecule type" value="Genomic_DNA"/>
</dbReference>
<evidence type="ECO:0000256" key="4">
    <source>
        <dbReference type="SAM" id="MobiDB-lite"/>
    </source>
</evidence>
<keyword evidence="5" id="KW-0812">Transmembrane</keyword>
<dbReference type="Proteomes" id="UP000533598">
    <property type="component" value="Unassembled WGS sequence"/>
</dbReference>
<keyword evidence="5" id="KW-0472">Membrane</keyword>
<organism evidence="8 9">
    <name type="scientific">Crossiella cryophila</name>
    <dbReference type="NCBI Taxonomy" id="43355"/>
    <lineage>
        <taxon>Bacteria</taxon>
        <taxon>Bacillati</taxon>
        <taxon>Actinomycetota</taxon>
        <taxon>Actinomycetes</taxon>
        <taxon>Pseudonocardiales</taxon>
        <taxon>Pseudonocardiaceae</taxon>
        <taxon>Crossiella</taxon>
    </lineage>
</organism>
<gene>
    <name evidence="8" type="ORF">HNR67_001404</name>
</gene>
<feature type="chain" id="PRO_5031232168" evidence="6">
    <location>
        <begin position="31"/>
        <end position="572"/>
    </location>
</feature>
<evidence type="ECO:0000256" key="2">
    <source>
        <dbReference type="ARBA" id="ARBA00022525"/>
    </source>
</evidence>
<keyword evidence="2" id="KW-0964">Secreted</keyword>
<feature type="signal peptide" evidence="6">
    <location>
        <begin position="1"/>
        <end position="30"/>
    </location>
</feature>
<dbReference type="AlphaFoldDB" id="A0A7W7C8G1"/>
<dbReference type="InterPro" id="IPR033764">
    <property type="entry name" value="Sdr_B"/>
</dbReference>
<evidence type="ECO:0000259" key="7">
    <source>
        <dbReference type="Pfam" id="PF17210"/>
    </source>
</evidence>
<evidence type="ECO:0000256" key="3">
    <source>
        <dbReference type="ARBA" id="ARBA00022729"/>
    </source>
</evidence>
<evidence type="ECO:0000256" key="6">
    <source>
        <dbReference type="SAM" id="SignalP"/>
    </source>
</evidence>
<feature type="region of interest" description="Disordered" evidence="4">
    <location>
        <begin position="509"/>
        <end position="539"/>
    </location>
</feature>
<dbReference type="Pfam" id="PF17210">
    <property type="entry name" value="SdrD_B"/>
    <property type="match status" value="1"/>
</dbReference>
<dbReference type="InterPro" id="IPR013783">
    <property type="entry name" value="Ig-like_fold"/>
</dbReference>
<dbReference type="SUPFAM" id="SSF117074">
    <property type="entry name" value="Hypothetical protein PA1324"/>
    <property type="match status" value="2"/>
</dbReference>
<keyword evidence="9" id="KW-1185">Reference proteome</keyword>
<evidence type="ECO:0000313" key="8">
    <source>
        <dbReference type="EMBL" id="MBB4675286.1"/>
    </source>
</evidence>
<name>A0A7W7C8G1_9PSEU</name>
<dbReference type="PANTHER" id="PTHR23303">
    <property type="entry name" value="CARBOXYPEPTIDASE REGULATORY REGION-CONTAINING"/>
    <property type="match status" value="1"/>
</dbReference>
<evidence type="ECO:0000256" key="5">
    <source>
        <dbReference type="SAM" id="Phobius"/>
    </source>
</evidence>
<dbReference type="Gene3D" id="2.60.40.10">
    <property type="entry name" value="Immunoglobulins"/>
    <property type="match status" value="2"/>
</dbReference>